<name>A0A520N490_9GAMM</name>
<evidence type="ECO:0000256" key="10">
    <source>
        <dbReference type="HAMAP-Rule" id="MF_00185"/>
    </source>
</evidence>
<keyword evidence="6 10" id="KW-0547">Nucleotide-binding</keyword>
<protein>
    <recommendedName>
        <fullName evidence="10">tRNA dimethylallyltransferase</fullName>
        <ecNumber evidence="10">2.5.1.75</ecNumber>
    </recommendedName>
    <alternativeName>
        <fullName evidence="10">Dimethylallyl diphosphate:tRNA dimethylallyltransferase</fullName>
        <shortName evidence="10">DMAPP:tRNA dimethylallyltransferase</shortName>
        <shortName evidence="10">DMATase</shortName>
    </alternativeName>
    <alternativeName>
        <fullName evidence="10">Isopentenyl-diphosphate:tRNA isopentenyltransferase</fullName>
        <shortName evidence="10">IPP transferase</shortName>
        <shortName evidence="10">IPPT</shortName>
        <shortName evidence="10">IPTase</shortName>
    </alternativeName>
</protein>
<dbReference type="Gene3D" id="3.40.50.300">
    <property type="entry name" value="P-loop containing nucleotide triphosphate hydrolases"/>
    <property type="match status" value="1"/>
</dbReference>
<keyword evidence="5 10" id="KW-0819">tRNA processing</keyword>
<feature type="site" description="Interaction with substrate tRNA" evidence="10">
    <location>
        <position position="123"/>
    </location>
</feature>
<comment type="caution">
    <text evidence="10">Lacks conserved residue(s) required for the propagation of feature annotation.</text>
</comment>
<feature type="site" description="Interaction with substrate tRNA" evidence="10">
    <location>
        <position position="101"/>
    </location>
</feature>
<dbReference type="Gene3D" id="1.10.20.140">
    <property type="match status" value="1"/>
</dbReference>
<evidence type="ECO:0000313" key="15">
    <source>
        <dbReference type="Proteomes" id="UP000315283"/>
    </source>
</evidence>
<keyword evidence="8 10" id="KW-0460">Magnesium</keyword>
<proteinExistence type="inferred from homology"/>
<comment type="subunit">
    <text evidence="10">Monomer.</text>
</comment>
<dbReference type="Pfam" id="PF01715">
    <property type="entry name" value="IPPT"/>
    <property type="match status" value="1"/>
</dbReference>
<evidence type="ECO:0000256" key="7">
    <source>
        <dbReference type="ARBA" id="ARBA00022840"/>
    </source>
</evidence>
<dbReference type="HAMAP" id="MF_00185">
    <property type="entry name" value="IPP_trans"/>
    <property type="match status" value="1"/>
</dbReference>
<dbReference type="InterPro" id="IPR039657">
    <property type="entry name" value="Dimethylallyltransferase"/>
</dbReference>
<feature type="region of interest" description="Interaction with substrate tRNA" evidence="10">
    <location>
        <begin position="35"/>
        <end position="38"/>
    </location>
</feature>
<organism evidence="14 15">
    <name type="scientific">SAR86 cluster bacterium</name>
    <dbReference type="NCBI Taxonomy" id="2030880"/>
    <lineage>
        <taxon>Bacteria</taxon>
        <taxon>Pseudomonadati</taxon>
        <taxon>Pseudomonadota</taxon>
        <taxon>Gammaproteobacteria</taxon>
        <taxon>SAR86 cluster</taxon>
    </lineage>
</organism>
<sequence length="309" mass="35551">MNPPVTFLFGPTASGKTDLAIKLAQKLPIQIISVDSVMVYKGCDIGSAKPTKAVLEEFPHEMIDIVSPSEIFTVSDFCTLSNKIIEKSHKANKLPLFVGGSMMYFKSLLDGIHNLPDRDNNFREELEKLKLKNKPYFLYKLLEKKDPEYAKGIDKNDEMRTIRALEIINRTGAPLSKLLKENNKEPLSNKYSISQFGILDDRSIVHERIEERLKVILSNGLEEEAKMLEQNYDIAENHPIRKSVNYKQIFKYLNGEYDIETFFEKALFATRQLAKRQTTWIRGWKDFTEIKIGDLTTLENNLKKVISLL</sequence>
<gene>
    <name evidence="10 14" type="primary">miaA</name>
    <name evidence="14" type="ORF">EVA97_03025</name>
</gene>
<evidence type="ECO:0000256" key="9">
    <source>
        <dbReference type="ARBA" id="ARBA00049563"/>
    </source>
</evidence>
<dbReference type="EC" id="2.5.1.75" evidence="10"/>
<keyword evidence="4 10" id="KW-0808">Transferase</keyword>
<comment type="function">
    <text evidence="2 10 12">Catalyzes the transfer of a dimethylallyl group onto the adenine at position 37 in tRNAs that read codons beginning with uridine, leading to the formation of N6-(dimethylallyl)adenosine (i(6)A).</text>
</comment>
<dbReference type="PANTHER" id="PTHR11088">
    <property type="entry name" value="TRNA DIMETHYLALLYLTRANSFERASE"/>
    <property type="match status" value="1"/>
</dbReference>
<dbReference type="InterPro" id="IPR018022">
    <property type="entry name" value="IPT"/>
</dbReference>
<comment type="caution">
    <text evidence="14">The sequence shown here is derived from an EMBL/GenBank/DDBJ whole genome shotgun (WGS) entry which is preliminary data.</text>
</comment>
<evidence type="ECO:0000313" key="14">
    <source>
        <dbReference type="EMBL" id="RZO28189.1"/>
    </source>
</evidence>
<dbReference type="NCBIfam" id="TIGR00174">
    <property type="entry name" value="miaA"/>
    <property type="match status" value="1"/>
</dbReference>
<feature type="binding site" evidence="10">
    <location>
        <begin position="10"/>
        <end position="17"/>
    </location>
    <ligand>
        <name>ATP</name>
        <dbReference type="ChEBI" id="CHEBI:30616"/>
    </ligand>
</feature>
<evidence type="ECO:0000256" key="8">
    <source>
        <dbReference type="ARBA" id="ARBA00022842"/>
    </source>
</evidence>
<dbReference type="EMBL" id="SHBJ01000017">
    <property type="protein sequence ID" value="RZO28189.1"/>
    <property type="molecule type" value="Genomic_DNA"/>
</dbReference>
<dbReference type="GO" id="GO:0052381">
    <property type="term" value="F:tRNA dimethylallyltransferase activity"/>
    <property type="evidence" value="ECO:0007669"/>
    <property type="project" value="UniProtKB-UniRule"/>
</dbReference>
<comment type="cofactor">
    <cofactor evidence="1 10">
        <name>Mg(2+)</name>
        <dbReference type="ChEBI" id="CHEBI:18420"/>
    </cofactor>
</comment>
<evidence type="ECO:0000256" key="4">
    <source>
        <dbReference type="ARBA" id="ARBA00022679"/>
    </source>
</evidence>
<reference evidence="14 15" key="1">
    <citation type="submission" date="2019-02" db="EMBL/GenBank/DDBJ databases">
        <title>Prokaryotic population dynamics and viral predation in marine succession experiment using metagenomics: the confinement effect.</title>
        <authorList>
            <person name="Haro-Moreno J.M."/>
            <person name="Rodriguez-Valera F."/>
            <person name="Lopez-Perez M."/>
        </authorList>
    </citation>
    <scope>NUCLEOTIDE SEQUENCE [LARGE SCALE GENOMIC DNA]</scope>
    <source>
        <strain evidence="14">MED-G164</strain>
    </source>
</reference>
<evidence type="ECO:0000256" key="11">
    <source>
        <dbReference type="RuleBase" id="RU003783"/>
    </source>
</evidence>
<dbReference type="GO" id="GO:0006400">
    <property type="term" value="P:tRNA modification"/>
    <property type="evidence" value="ECO:0007669"/>
    <property type="project" value="TreeGrafter"/>
</dbReference>
<evidence type="ECO:0000256" key="5">
    <source>
        <dbReference type="ARBA" id="ARBA00022694"/>
    </source>
</evidence>
<evidence type="ECO:0000256" key="3">
    <source>
        <dbReference type="ARBA" id="ARBA00005842"/>
    </source>
</evidence>
<accession>A0A520N490</accession>
<keyword evidence="7 10" id="KW-0067">ATP-binding</keyword>
<dbReference type="PANTHER" id="PTHR11088:SF60">
    <property type="entry name" value="TRNA DIMETHYLALLYLTRANSFERASE"/>
    <property type="match status" value="1"/>
</dbReference>
<evidence type="ECO:0000256" key="2">
    <source>
        <dbReference type="ARBA" id="ARBA00003213"/>
    </source>
</evidence>
<evidence type="ECO:0000256" key="12">
    <source>
        <dbReference type="RuleBase" id="RU003784"/>
    </source>
</evidence>
<evidence type="ECO:0000256" key="6">
    <source>
        <dbReference type="ARBA" id="ARBA00022741"/>
    </source>
</evidence>
<feature type="binding site" evidence="10">
    <location>
        <begin position="12"/>
        <end position="17"/>
    </location>
    <ligand>
        <name>substrate</name>
    </ligand>
</feature>
<dbReference type="GO" id="GO:0005524">
    <property type="term" value="F:ATP binding"/>
    <property type="evidence" value="ECO:0007669"/>
    <property type="project" value="UniProtKB-UniRule"/>
</dbReference>
<evidence type="ECO:0000256" key="1">
    <source>
        <dbReference type="ARBA" id="ARBA00001946"/>
    </source>
</evidence>
<evidence type="ECO:0000256" key="13">
    <source>
        <dbReference type="RuleBase" id="RU003785"/>
    </source>
</evidence>
<dbReference type="InterPro" id="IPR027417">
    <property type="entry name" value="P-loop_NTPase"/>
</dbReference>
<dbReference type="AlphaFoldDB" id="A0A520N490"/>
<comment type="catalytic activity">
    <reaction evidence="9 10 11">
        <text>adenosine(37) in tRNA + dimethylallyl diphosphate = N(6)-dimethylallyladenosine(37) in tRNA + diphosphate</text>
        <dbReference type="Rhea" id="RHEA:26482"/>
        <dbReference type="Rhea" id="RHEA-COMP:10162"/>
        <dbReference type="Rhea" id="RHEA-COMP:10375"/>
        <dbReference type="ChEBI" id="CHEBI:33019"/>
        <dbReference type="ChEBI" id="CHEBI:57623"/>
        <dbReference type="ChEBI" id="CHEBI:74411"/>
        <dbReference type="ChEBI" id="CHEBI:74415"/>
        <dbReference type="EC" id="2.5.1.75"/>
    </reaction>
</comment>
<comment type="similarity">
    <text evidence="3 10 13">Belongs to the IPP transferase family.</text>
</comment>
<dbReference type="Proteomes" id="UP000315283">
    <property type="component" value="Unassembled WGS sequence"/>
</dbReference>
<dbReference type="SUPFAM" id="SSF52540">
    <property type="entry name" value="P-loop containing nucleoside triphosphate hydrolases"/>
    <property type="match status" value="1"/>
</dbReference>